<evidence type="ECO:0000313" key="3">
    <source>
        <dbReference type="EMBL" id="SDC13198.1"/>
    </source>
</evidence>
<gene>
    <name evidence="3" type="ORF">SAMN05421737_105241</name>
</gene>
<dbReference type="InterPro" id="IPR038091">
    <property type="entry name" value="UPF0302_N_sf"/>
</dbReference>
<dbReference type="Proteomes" id="UP000242662">
    <property type="component" value="Unassembled WGS sequence"/>
</dbReference>
<dbReference type="Pfam" id="PF08858">
    <property type="entry name" value="IDEAL"/>
    <property type="match status" value="1"/>
</dbReference>
<dbReference type="PIRSF" id="PIRSF007165">
    <property type="entry name" value="UCP007165"/>
    <property type="match status" value="1"/>
</dbReference>
<comment type="similarity">
    <text evidence="1">Belongs to the UPF0302 family.</text>
</comment>
<sequence length="178" mass="20908">MRNIVPVVDKKAFLRGFLKKHQLKRRECSWLLNYLMNDDQLMEKVHFLSCCEGTPKALIISAQGVDHIPFSFRKNDHVTTDCEKAFHDIRLNRTEEVYIELHFPDTDSYAQYLSVLEDNPYFPDTERLDALEKKAETVLTEAVRTFQQERLRKEIDEALDVGDKEAFMLLTKELNALR</sequence>
<dbReference type="STRING" id="1464122.SAMN05421737_105241"/>
<dbReference type="InterPro" id="IPR011188">
    <property type="entry name" value="UPF0302"/>
</dbReference>
<evidence type="ECO:0000259" key="2">
    <source>
        <dbReference type="SMART" id="SM00914"/>
    </source>
</evidence>
<dbReference type="InterPro" id="IPR014957">
    <property type="entry name" value="IDEAL_dom"/>
</dbReference>
<evidence type="ECO:0000256" key="1">
    <source>
        <dbReference type="HAMAP-Rule" id="MF_00760"/>
    </source>
</evidence>
<proteinExistence type="inferred from homology"/>
<dbReference type="InterPro" id="IPR027393">
    <property type="entry name" value="Virus_scaffolding_prot_C"/>
</dbReference>
<dbReference type="InterPro" id="IPR014963">
    <property type="entry name" value="UPF0302_N"/>
</dbReference>
<keyword evidence="4" id="KW-1185">Reference proteome</keyword>
<organism evidence="3 4">
    <name type="scientific">Shouchella lonarensis</name>
    <dbReference type="NCBI Taxonomy" id="1464122"/>
    <lineage>
        <taxon>Bacteria</taxon>
        <taxon>Bacillati</taxon>
        <taxon>Bacillota</taxon>
        <taxon>Bacilli</taxon>
        <taxon>Bacillales</taxon>
        <taxon>Bacillaceae</taxon>
        <taxon>Shouchella</taxon>
    </lineage>
</organism>
<dbReference type="SMART" id="SM00914">
    <property type="entry name" value="IDEAL"/>
    <property type="match status" value="1"/>
</dbReference>
<name>A0A1G6J328_9BACI</name>
<dbReference type="NCBIfam" id="NF002965">
    <property type="entry name" value="PRK03636.1"/>
    <property type="match status" value="1"/>
</dbReference>
<reference evidence="4" key="1">
    <citation type="submission" date="2016-09" db="EMBL/GenBank/DDBJ databases">
        <authorList>
            <person name="Varghese N."/>
            <person name="Submissions S."/>
        </authorList>
    </citation>
    <scope>NUCLEOTIDE SEQUENCE [LARGE SCALE GENOMIC DNA]</scope>
    <source>
        <strain evidence="4">25nlg</strain>
    </source>
</reference>
<evidence type="ECO:0000313" key="4">
    <source>
        <dbReference type="Proteomes" id="UP000242662"/>
    </source>
</evidence>
<protein>
    <recommendedName>
        <fullName evidence="1">UPF0302 protein SAMN05421737_105241</fullName>
    </recommendedName>
</protein>
<dbReference type="RefSeq" id="WP_090775585.1">
    <property type="nucleotide sequence ID" value="NZ_FMYM01000005.1"/>
</dbReference>
<accession>A0A1G6J328</accession>
<dbReference type="HAMAP" id="MF_00760">
    <property type="entry name" value="UPF0302"/>
    <property type="match status" value="1"/>
</dbReference>
<dbReference type="Gene3D" id="4.10.810.10">
    <property type="entry name" value="Virus Scaffolding Protein, Chain A"/>
    <property type="match status" value="1"/>
</dbReference>
<dbReference type="OrthoDB" id="2155814at2"/>
<feature type="domain" description="IDEAL" evidence="2">
    <location>
        <begin position="138"/>
        <end position="174"/>
    </location>
</feature>
<dbReference type="AlphaFoldDB" id="A0A1G6J328"/>
<dbReference type="Gene3D" id="3.40.1530.30">
    <property type="entry name" value="Uncharacterised family UPF0302, N-terminal domain"/>
    <property type="match status" value="1"/>
</dbReference>
<dbReference type="EMBL" id="FMYM01000005">
    <property type="protein sequence ID" value="SDC13198.1"/>
    <property type="molecule type" value="Genomic_DNA"/>
</dbReference>
<dbReference type="Pfam" id="PF08864">
    <property type="entry name" value="UPF0302"/>
    <property type="match status" value="1"/>
</dbReference>